<organism evidence="2 3">
    <name type="scientific">Granulicella rosea</name>
    <dbReference type="NCBI Taxonomy" id="474952"/>
    <lineage>
        <taxon>Bacteria</taxon>
        <taxon>Pseudomonadati</taxon>
        <taxon>Acidobacteriota</taxon>
        <taxon>Terriglobia</taxon>
        <taxon>Terriglobales</taxon>
        <taxon>Acidobacteriaceae</taxon>
        <taxon>Granulicella</taxon>
    </lineage>
</organism>
<dbReference type="PANTHER" id="PTHR43591">
    <property type="entry name" value="METHYLTRANSFERASE"/>
    <property type="match status" value="1"/>
</dbReference>
<dbReference type="CDD" id="cd02440">
    <property type="entry name" value="AdoMet_MTases"/>
    <property type="match status" value="1"/>
</dbReference>
<dbReference type="Gene3D" id="3.40.50.150">
    <property type="entry name" value="Vaccinia Virus protein VP39"/>
    <property type="match status" value="1"/>
</dbReference>
<evidence type="ECO:0000259" key="1">
    <source>
        <dbReference type="Pfam" id="PF13649"/>
    </source>
</evidence>
<evidence type="ECO:0000313" key="2">
    <source>
        <dbReference type="EMBL" id="SNS91829.1"/>
    </source>
</evidence>
<dbReference type="Proteomes" id="UP000198356">
    <property type="component" value="Unassembled WGS sequence"/>
</dbReference>
<dbReference type="EMBL" id="FZOU01000003">
    <property type="protein sequence ID" value="SNS91829.1"/>
    <property type="molecule type" value="Genomic_DNA"/>
</dbReference>
<keyword evidence="3" id="KW-1185">Reference proteome</keyword>
<proteinExistence type="predicted"/>
<accession>A0A239IE70</accession>
<protein>
    <submittedName>
        <fullName evidence="2">tRNA (Cmo5U34)-methyltransferase</fullName>
    </submittedName>
</protein>
<sequence>MVEPMSQTTAAAPNKTQAVFDATASTYDNDRARLIPGCDAFYRWALELIPVRAKTIVDLGAGSGLLTRLLRDRFPTAHIHVIDFSAPMLDKARERMAGDANITFHQVDYSATPLPEGLCAVASSLSIHHLDDAGKRALFSRIHAALKPRGVFVNADQISGPTPELEERYKALWLKQVRELGATEPQIEASLFRQQEDRCAPVQTQLDWMREAGFADANCWYKDNRFAVMAGTR</sequence>
<dbReference type="SUPFAM" id="SSF53335">
    <property type="entry name" value="S-adenosyl-L-methionine-dependent methyltransferases"/>
    <property type="match status" value="1"/>
</dbReference>
<name>A0A239IE70_9BACT</name>
<dbReference type="AlphaFoldDB" id="A0A239IE70"/>
<gene>
    <name evidence="2" type="ORF">SAMN05421770_10369</name>
</gene>
<keyword evidence="2" id="KW-0489">Methyltransferase</keyword>
<evidence type="ECO:0000313" key="3">
    <source>
        <dbReference type="Proteomes" id="UP000198356"/>
    </source>
</evidence>
<dbReference type="Pfam" id="PF13649">
    <property type="entry name" value="Methyltransf_25"/>
    <property type="match status" value="1"/>
</dbReference>
<dbReference type="InterPro" id="IPR029063">
    <property type="entry name" value="SAM-dependent_MTases_sf"/>
</dbReference>
<keyword evidence="2" id="KW-0808">Transferase</keyword>
<dbReference type="InterPro" id="IPR041698">
    <property type="entry name" value="Methyltransf_25"/>
</dbReference>
<reference evidence="2 3" key="1">
    <citation type="submission" date="2017-06" db="EMBL/GenBank/DDBJ databases">
        <authorList>
            <person name="Kim H.J."/>
            <person name="Triplett B.A."/>
        </authorList>
    </citation>
    <scope>NUCLEOTIDE SEQUENCE [LARGE SCALE GENOMIC DNA]</scope>
    <source>
        <strain evidence="2 3">DSM 18704</strain>
    </source>
</reference>
<feature type="domain" description="Methyltransferase" evidence="1">
    <location>
        <begin position="56"/>
        <end position="150"/>
    </location>
</feature>
<dbReference type="GO" id="GO:0032259">
    <property type="term" value="P:methylation"/>
    <property type="evidence" value="ECO:0007669"/>
    <property type="project" value="UniProtKB-KW"/>
</dbReference>
<dbReference type="GO" id="GO:0008168">
    <property type="term" value="F:methyltransferase activity"/>
    <property type="evidence" value="ECO:0007669"/>
    <property type="project" value="UniProtKB-KW"/>
</dbReference>
<dbReference type="PANTHER" id="PTHR43591:SF24">
    <property type="entry name" value="2-METHOXY-6-POLYPRENYL-1,4-BENZOQUINOL METHYLASE, MITOCHONDRIAL"/>
    <property type="match status" value="1"/>
</dbReference>